<comment type="caution">
    <text evidence="2">The sequence shown here is derived from an EMBL/GenBank/DDBJ whole genome shotgun (WGS) entry which is preliminary data.</text>
</comment>
<dbReference type="EMBL" id="SZQL01000011">
    <property type="protein sequence ID" value="TKK67450.1"/>
    <property type="molecule type" value="Genomic_DNA"/>
</dbReference>
<feature type="transmembrane region" description="Helical" evidence="1">
    <location>
        <begin position="7"/>
        <end position="23"/>
    </location>
</feature>
<evidence type="ECO:0000256" key="1">
    <source>
        <dbReference type="SAM" id="Phobius"/>
    </source>
</evidence>
<feature type="transmembrane region" description="Helical" evidence="1">
    <location>
        <begin position="29"/>
        <end position="47"/>
    </location>
</feature>
<protein>
    <submittedName>
        <fullName evidence="2">Uncharacterized protein</fullName>
    </submittedName>
</protein>
<keyword evidence="3" id="KW-1185">Reference proteome</keyword>
<dbReference type="AlphaFoldDB" id="A0A4U3KY88"/>
<keyword evidence="1" id="KW-1133">Transmembrane helix</keyword>
<dbReference type="Proteomes" id="UP000305848">
    <property type="component" value="Unassembled WGS sequence"/>
</dbReference>
<evidence type="ECO:0000313" key="3">
    <source>
        <dbReference type="Proteomes" id="UP000305848"/>
    </source>
</evidence>
<dbReference type="RefSeq" id="WP_137262467.1">
    <property type="nucleotide sequence ID" value="NZ_SZQL01000011.1"/>
</dbReference>
<sequence>MKKQPSLAFCVLMDVIGCSSYLLPGWGEIIDAAWAPVSAIIFFIVFGKKAAFGAVFNLAEELLPGTDLIPTFTIAWFVRYFANKKQKVVALKPLQKKTSVLG</sequence>
<evidence type="ECO:0000313" key="2">
    <source>
        <dbReference type="EMBL" id="TKK67450.1"/>
    </source>
</evidence>
<keyword evidence="1" id="KW-0812">Transmembrane</keyword>
<proteinExistence type="predicted"/>
<name>A0A4U3KY88_9BACT</name>
<organism evidence="2 3">
    <name type="scientific">Ilyomonas limi</name>
    <dbReference type="NCBI Taxonomy" id="2575867"/>
    <lineage>
        <taxon>Bacteria</taxon>
        <taxon>Pseudomonadati</taxon>
        <taxon>Bacteroidota</taxon>
        <taxon>Chitinophagia</taxon>
        <taxon>Chitinophagales</taxon>
        <taxon>Chitinophagaceae</taxon>
        <taxon>Ilyomonas</taxon>
    </lineage>
</organism>
<keyword evidence="1" id="KW-0472">Membrane</keyword>
<gene>
    <name evidence="2" type="ORF">FC093_14235</name>
</gene>
<accession>A0A4U3KY88</accession>
<dbReference type="OrthoDB" id="1144067at2"/>
<reference evidence="2 3" key="1">
    <citation type="submission" date="2019-05" db="EMBL/GenBank/DDBJ databases">
        <title>Panacibacter sp. strain 17mud1-8 Genome sequencing and assembly.</title>
        <authorList>
            <person name="Chhetri G."/>
        </authorList>
    </citation>
    <scope>NUCLEOTIDE SEQUENCE [LARGE SCALE GENOMIC DNA]</scope>
    <source>
        <strain evidence="2 3">17mud1-8</strain>
    </source>
</reference>